<dbReference type="CDD" id="cd04301">
    <property type="entry name" value="NAT_SF"/>
    <property type="match status" value="1"/>
</dbReference>
<dbReference type="PIRSF" id="PIRSF000423">
    <property type="entry name" value="ArgA"/>
    <property type="match status" value="1"/>
</dbReference>
<accession>A0A0F9RMX6</accession>
<evidence type="ECO:0000313" key="10">
    <source>
        <dbReference type="EMBL" id="KKN56109.1"/>
    </source>
</evidence>
<keyword evidence="4" id="KW-0055">Arginine biosynthesis</keyword>
<evidence type="ECO:0000256" key="8">
    <source>
        <dbReference type="ARBA" id="ARBA00048372"/>
    </source>
</evidence>
<evidence type="ECO:0000259" key="9">
    <source>
        <dbReference type="PROSITE" id="PS51186"/>
    </source>
</evidence>
<reference evidence="10" key="1">
    <citation type="journal article" date="2015" name="Nature">
        <title>Complex archaea that bridge the gap between prokaryotes and eukaryotes.</title>
        <authorList>
            <person name="Spang A."/>
            <person name="Saw J.H."/>
            <person name="Jorgensen S.L."/>
            <person name="Zaremba-Niedzwiedzka K."/>
            <person name="Martijn J."/>
            <person name="Lind A.E."/>
            <person name="van Eijk R."/>
            <person name="Schleper C."/>
            <person name="Guy L."/>
            <person name="Ettema T.J."/>
        </authorList>
    </citation>
    <scope>NUCLEOTIDE SEQUENCE</scope>
</reference>
<dbReference type="HAMAP" id="MF_01105">
    <property type="entry name" value="N_acetyl_glu_synth"/>
    <property type="match status" value="1"/>
</dbReference>
<dbReference type="InterPro" id="IPR033719">
    <property type="entry name" value="NAGS_kin"/>
</dbReference>
<comment type="catalytic activity">
    <reaction evidence="8">
        <text>L-glutamate + acetyl-CoA = N-acetyl-L-glutamate + CoA + H(+)</text>
        <dbReference type="Rhea" id="RHEA:24292"/>
        <dbReference type="ChEBI" id="CHEBI:15378"/>
        <dbReference type="ChEBI" id="CHEBI:29985"/>
        <dbReference type="ChEBI" id="CHEBI:44337"/>
        <dbReference type="ChEBI" id="CHEBI:57287"/>
        <dbReference type="ChEBI" id="CHEBI:57288"/>
        <dbReference type="EC" id="2.3.1.1"/>
    </reaction>
</comment>
<comment type="caution">
    <text evidence="10">The sequence shown here is derived from an EMBL/GenBank/DDBJ whole genome shotgun (WGS) entry which is preliminary data.</text>
</comment>
<keyword evidence="5" id="KW-0028">Amino-acid biosynthesis</keyword>
<comment type="pathway">
    <text evidence="1">Amino-acid biosynthesis; L-arginine biosynthesis; N(2)-acetyl-L-ornithine from L-glutamate: step 1/4.</text>
</comment>
<dbReference type="NCBIfam" id="NF003641">
    <property type="entry name" value="PRK05279.1"/>
    <property type="match status" value="1"/>
</dbReference>
<evidence type="ECO:0000256" key="3">
    <source>
        <dbReference type="ARBA" id="ARBA00012697"/>
    </source>
</evidence>
<keyword evidence="6" id="KW-0808">Transferase</keyword>
<comment type="similarity">
    <text evidence="2">Belongs to the acetyltransferase family. ArgA subfamily.</text>
</comment>
<dbReference type="InterPro" id="IPR036393">
    <property type="entry name" value="AceGlu_kinase-like_sf"/>
</dbReference>
<evidence type="ECO:0000256" key="5">
    <source>
        <dbReference type="ARBA" id="ARBA00022605"/>
    </source>
</evidence>
<protein>
    <recommendedName>
        <fullName evidence="3">amino-acid N-acetyltransferase</fullName>
        <ecNumber evidence="3">2.3.1.1</ecNumber>
    </recommendedName>
</protein>
<keyword evidence="7" id="KW-0012">Acyltransferase</keyword>
<dbReference type="AlphaFoldDB" id="A0A0F9RMX6"/>
<proteinExistence type="inferred from homology"/>
<organism evidence="10">
    <name type="scientific">marine sediment metagenome</name>
    <dbReference type="NCBI Taxonomy" id="412755"/>
    <lineage>
        <taxon>unclassified sequences</taxon>
        <taxon>metagenomes</taxon>
        <taxon>ecological metagenomes</taxon>
    </lineage>
</organism>
<evidence type="ECO:0000256" key="6">
    <source>
        <dbReference type="ARBA" id="ARBA00022679"/>
    </source>
</evidence>
<dbReference type="SUPFAM" id="SSF55729">
    <property type="entry name" value="Acyl-CoA N-acyltransferases (Nat)"/>
    <property type="match status" value="1"/>
</dbReference>
<dbReference type="Gene3D" id="3.40.1160.10">
    <property type="entry name" value="Acetylglutamate kinase-like"/>
    <property type="match status" value="1"/>
</dbReference>
<dbReference type="Pfam" id="PF00696">
    <property type="entry name" value="AA_kinase"/>
    <property type="match status" value="1"/>
</dbReference>
<sequence length="436" mass="47631">MKTLNDTLIASNSATTTSWFRTAAPYIHAHRGATFVIAFDGETIETSGFDSLVHDLALLSSLGIKLVLVYGARPQIEQQCHSQNIEVHYHQGLRVTDNASLKIAKSVMGELRINIEAKLSFGLPHTPMAHARIRCTSGNLITARPVGIRDGIDFGHTGEVRRVDIQGINDQLTLGNMVLLPPLGYSPTGEIFNLAAEDIATAVATALTADKLIFIGESTHGLPRELTVEQVEQLSPETATHHPFNAALRACKSGVKRVHLLDRSQDGALLQELFSRDGAGTLITAKSFERIRQANIDDVGGILDLIQPLEQNGTLVKRSRDLLEVEIGHFTVMERDGSVVACAALYPYPHSDVAELACLAVSKDYQSLGRGDRLLSAIEQQATVLGLSALCVLTTQTAHWFIEHGFSAAEIRDLPMEKQALYNYQRNAKVFKKILN</sequence>
<dbReference type="EC" id="2.3.1.1" evidence="3"/>
<evidence type="ECO:0000256" key="4">
    <source>
        <dbReference type="ARBA" id="ARBA00022571"/>
    </source>
</evidence>
<dbReference type="UniPathway" id="UPA00068">
    <property type="reaction ID" value="UER00106"/>
</dbReference>
<dbReference type="InterPro" id="IPR001048">
    <property type="entry name" value="Asp/Glu/Uridylate_kinase"/>
</dbReference>
<dbReference type="PANTHER" id="PTHR30602">
    <property type="entry name" value="AMINO-ACID ACETYLTRANSFERASE"/>
    <property type="match status" value="1"/>
</dbReference>
<gene>
    <name evidence="10" type="ORF">LCGC14_0575420</name>
</gene>
<dbReference type="InterPro" id="IPR000182">
    <property type="entry name" value="GNAT_dom"/>
</dbReference>
<dbReference type="GO" id="GO:0006526">
    <property type="term" value="P:L-arginine biosynthetic process"/>
    <property type="evidence" value="ECO:0007669"/>
    <property type="project" value="UniProtKB-UniPathway"/>
</dbReference>
<evidence type="ECO:0000256" key="7">
    <source>
        <dbReference type="ARBA" id="ARBA00023315"/>
    </source>
</evidence>
<dbReference type="Pfam" id="PF00583">
    <property type="entry name" value="Acetyltransf_1"/>
    <property type="match status" value="1"/>
</dbReference>
<dbReference type="PANTHER" id="PTHR30602:SF12">
    <property type="entry name" value="AMINO-ACID ACETYLTRANSFERASE NAGS1, CHLOROPLASTIC-RELATED"/>
    <property type="match status" value="1"/>
</dbReference>
<dbReference type="GO" id="GO:0005737">
    <property type="term" value="C:cytoplasm"/>
    <property type="evidence" value="ECO:0007669"/>
    <property type="project" value="InterPro"/>
</dbReference>
<dbReference type="InterPro" id="IPR016181">
    <property type="entry name" value="Acyl_CoA_acyltransferase"/>
</dbReference>
<dbReference type="SUPFAM" id="SSF53633">
    <property type="entry name" value="Carbamate kinase-like"/>
    <property type="match status" value="1"/>
</dbReference>
<evidence type="ECO:0000256" key="1">
    <source>
        <dbReference type="ARBA" id="ARBA00004925"/>
    </source>
</evidence>
<name>A0A0F9RMX6_9ZZZZ</name>
<dbReference type="NCBIfam" id="TIGR01890">
    <property type="entry name" value="N-Ac-Glu-synth"/>
    <property type="match status" value="1"/>
</dbReference>
<dbReference type="Gene3D" id="3.40.630.30">
    <property type="match status" value="1"/>
</dbReference>
<dbReference type="EMBL" id="LAZR01000857">
    <property type="protein sequence ID" value="KKN56109.1"/>
    <property type="molecule type" value="Genomic_DNA"/>
</dbReference>
<dbReference type="GO" id="GO:0004042">
    <property type="term" value="F:L-glutamate N-acetyltransferase activity"/>
    <property type="evidence" value="ECO:0007669"/>
    <property type="project" value="InterPro"/>
</dbReference>
<evidence type="ECO:0000256" key="2">
    <source>
        <dbReference type="ARBA" id="ARBA00009145"/>
    </source>
</evidence>
<dbReference type="CDD" id="cd04237">
    <property type="entry name" value="AAK_NAGS-ABP"/>
    <property type="match status" value="1"/>
</dbReference>
<dbReference type="InterPro" id="IPR010167">
    <property type="entry name" value="NH2A_AcTrfase"/>
</dbReference>
<dbReference type="PROSITE" id="PS51186">
    <property type="entry name" value="GNAT"/>
    <property type="match status" value="1"/>
</dbReference>
<feature type="domain" description="N-acetyltransferase" evidence="9">
    <location>
        <begin position="289"/>
        <end position="428"/>
    </location>
</feature>